<feature type="transmembrane region" description="Helical" evidence="7">
    <location>
        <begin position="171"/>
        <end position="190"/>
    </location>
</feature>
<dbReference type="EMBL" id="JABXIY010000033">
    <property type="protein sequence ID" value="NVK97815.1"/>
    <property type="molecule type" value="Genomic_DNA"/>
</dbReference>
<feature type="transmembrane region" description="Helical" evidence="7">
    <location>
        <begin position="117"/>
        <end position="134"/>
    </location>
</feature>
<feature type="transmembrane region" description="Helical" evidence="7">
    <location>
        <begin position="227"/>
        <end position="247"/>
    </location>
</feature>
<sequence>MAYALAGFAVFSLHDALIKALGAGYSVFQIIFFATLFSFVPITVTMLADRRVDTFRPNNPGLVLLRSGLMVGSMVSAFYAFSQLPLTEVYTLLFTFPLLVTALSVPLLGEVVRAQRWAAVGIGLIGVLIVLRPGMSALTLGHLAALTAAVCSALATILVRKIGNSERSAVLILYPMLLGALAMGAMQPLVYRPPELVHLGMMALVGVMSFAAQHLIIQAYRAAPPAVVSPIQYSQIVWATLLGAVLFGERPDGWVALGAGIIIASGLFVVWRESRANVSTRSPVLRAANPRPDAGPSPAPKGPALEPDR</sequence>
<evidence type="ECO:0000256" key="6">
    <source>
        <dbReference type="SAM" id="MobiDB-lite"/>
    </source>
</evidence>
<dbReference type="InterPro" id="IPR037185">
    <property type="entry name" value="EmrE-like"/>
</dbReference>
<feature type="transmembrane region" description="Helical" evidence="7">
    <location>
        <begin position="60"/>
        <end position="81"/>
    </location>
</feature>
<proteinExistence type="inferred from homology"/>
<evidence type="ECO:0000259" key="8">
    <source>
        <dbReference type="Pfam" id="PF00892"/>
    </source>
</evidence>
<dbReference type="PANTHER" id="PTHR22911">
    <property type="entry name" value="ACYL-MALONYL CONDENSING ENZYME-RELATED"/>
    <property type="match status" value="1"/>
</dbReference>
<comment type="caution">
    <text evidence="9">The sequence shown here is derived from an EMBL/GenBank/DDBJ whole genome shotgun (WGS) entry which is preliminary data.</text>
</comment>
<dbReference type="PANTHER" id="PTHR22911:SF6">
    <property type="entry name" value="SOLUTE CARRIER FAMILY 35 MEMBER G1"/>
    <property type="match status" value="1"/>
</dbReference>
<protein>
    <submittedName>
        <fullName evidence="9">DMT family transporter</fullName>
    </submittedName>
</protein>
<feature type="domain" description="EamA" evidence="8">
    <location>
        <begin position="3"/>
        <end position="131"/>
    </location>
</feature>
<evidence type="ECO:0000256" key="3">
    <source>
        <dbReference type="ARBA" id="ARBA00022692"/>
    </source>
</evidence>
<evidence type="ECO:0000313" key="9">
    <source>
        <dbReference type="EMBL" id="NVK97815.1"/>
    </source>
</evidence>
<keyword evidence="4 7" id="KW-1133">Transmembrane helix</keyword>
<dbReference type="SUPFAM" id="SSF103481">
    <property type="entry name" value="Multidrug resistance efflux transporter EmrE"/>
    <property type="match status" value="2"/>
</dbReference>
<feature type="domain" description="EamA" evidence="8">
    <location>
        <begin position="140"/>
        <end position="270"/>
    </location>
</feature>
<keyword evidence="5 7" id="KW-0472">Membrane</keyword>
<evidence type="ECO:0000256" key="2">
    <source>
        <dbReference type="ARBA" id="ARBA00009853"/>
    </source>
</evidence>
<feature type="transmembrane region" description="Helical" evidence="7">
    <location>
        <begin position="87"/>
        <end position="105"/>
    </location>
</feature>
<evidence type="ECO:0000313" key="10">
    <source>
        <dbReference type="Proteomes" id="UP000565723"/>
    </source>
</evidence>
<feature type="transmembrane region" description="Helical" evidence="7">
    <location>
        <begin position="253"/>
        <end position="271"/>
    </location>
</feature>
<accession>A0A850LJZ6</accession>
<dbReference type="Pfam" id="PF00892">
    <property type="entry name" value="EamA"/>
    <property type="match status" value="2"/>
</dbReference>
<evidence type="ECO:0000256" key="4">
    <source>
        <dbReference type="ARBA" id="ARBA00022989"/>
    </source>
</evidence>
<comment type="subcellular location">
    <subcellularLocation>
        <location evidence="1">Membrane</location>
        <topology evidence="1">Multi-pass membrane protein</topology>
    </subcellularLocation>
</comment>
<feature type="transmembrane region" description="Helical" evidence="7">
    <location>
        <begin position="196"/>
        <end position="215"/>
    </location>
</feature>
<evidence type="ECO:0000256" key="7">
    <source>
        <dbReference type="SAM" id="Phobius"/>
    </source>
</evidence>
<evidence type="ECO:0000256" key="1">
    <source>
        <dbReference type="ARBA" id="ARBA00004141"/>
    </source>
</evidence>
<dbReference type="AlphaFoldDB" id="A0A850LJZ6"/>
<reference evidence="9 10" key="1">
    <citation type="journal article" date="2020" name="Proc. Natl. Acad. Sci. U.S.A.">
        <title>Ecological drivers of bacterial community assembly in synthetic phycospheres.</title>
        <authorList>
            <person name="Fu H."/>
            <person name="Uchimiya M."/>
            <person name="Gore J."/>
            <person name="Moran M.A."/>
        </authorList>
    </citation>
    <scope>NUCLEOTIDE SEQUENCE [LARGE SCALE GENOMIC DNA]</scope>
    <source>
        <strain evidence="9">HF-Din03</strain>
    </source>
</reference>
<feature type="transmembrane region" description="Helical" evidence="7">
    <location>
        <begin position="30"/>
        <end position="48"/>
    </location>
</feature>
<organism evidence="9 10">
    <name type="scientific">Ruegeria pomeroyi</name>
    <dbReference type="NCBI Taxonomy" id="89184"/>
    <lineage>
        <taxon>Bacteria</taxon>
        <taxon>Pseudomonadati</taxon>
        <taxon>Pseudomonadota</taxon>
        <taxon>Alphaproteobacteria</taxon>
        <taxon>Rhodobacterales</taxon>
        <taxon>Roseobacteraceae</taxon>
        <taxon>Ruegeria</taxon>
    </lineage>
</organism>
<dbReference type="InterPro" id="IPR000620">
    <property type="entry name" value="EamA_dom"/>
</dbReference>
<gene>
    <name evidence="9" type="ORF">HW564_12860</name>
</gene>
<name>A0A850LJZ6_9RHOB</name>
<comment type="similarity">
    <text evidence="2">Belongs to the drug/metabolite transporter (DMT) superfamily. 10 TMS drug/metabolite exporter (DME) (TC 2.A.7.3) family.</text>
</comment>
<keyword evidence="3 7" id="KW-0812">Transmembrane</keyword>
<feature type="region of interest" description="Disordered" evidence="6">
    <location>
        <begin position="282"/>
        <end position="309"/>
    </location>
</feature>
<dbReference type="Proteomes" id="UP000565723">
    <property type="component" value="Unassembled WGS sequence"/>
</dbReference>
<evidence type="ECO:0000256" key="5">
    <source>
        <dbReference type="ARBA" id="ARBA00023136"/>
    </source>
</evidence>
<feature type="transmembrane region" description="Helical" evidence="7">
    <location>
        <begin position="140"/>
        <end position="159"/>
    </location>
</feature>
<dbReference type="GO" id="GO:0016020">
    <property type="term" value="C:membrane"/>
    <property type="evidence" value="ECO:0007669"/>
    <property type="project" value="UniProtKB-SubCell"/>
</dbReference>